<keyword evidence="3" id="KW-0040">ANK repeat</keyword>
<feature type="domain" description="Pre-SET" evidence="5">
    <location>
        <begin position="1728"/>
        <end position="1792"/>
    </location>
</feature>
<dbReference type="SUPFAM" id="SSF48403">
    <property type="entry name" value="Ankyrin repeat"/>
    <property type="match status" value="1"/>
</dbReference>
<dbReference type="InterPro" id="IPR036770">
    <property type="entry name" value="Ankyrin_rpt-contain_sf"/>
</dbReference>
<dbReference type="InterPro" id="IPR002110">
    <property type="entry name" value="Ankyrin_rpt"/>
</dbReference>
<keyword evidence="7" id="KW-1185">Reference proteome</keyword>
<evidence type="ECO:0000256" key="3">
    <source>
        <dbReference type="PROSITE-ProRule" id="PRU00023"/>
    </source>
</evidence>
<feature type="compositionally biased region" description="Low complexity" evidence="4">
    <location>
        <begin position="840"/>
        <end position="849"/>
    </location>
</feature>
<dbReference type="InterPro" id="IPR007728">
    <property type="entry name" value="Pre-SET_dom"/>
</dbReference>
<dbReference type="InterPro" id="IPR047762">
    <property type="entry name" value="EHMT_CRR"/>
</dbReference>
<feature type="region of interest" description="Disordered" evidence="4">
    <location>
        <begin position="50"/>
        <end position="116"/>
    </location>
</feature>
<dbReference type="GO" id="GO:0005634">
    <property type="term" value="C:nucleus"/>
    <property type="evidence" value="ECO:0007669"/>
    <property type="project" value="InterPro"/>
</dbReference>
<evidence type="ECO:0000259" key="5">
    <source>
        <dbReference type="PROSITE" id="PS50867"/>
    </source>
</evidence>
<dbReference type="Proteomes" id="UP001381693">
    <property type="component" value="Unassembled WGS sequence"/>
</dbReference>
<dbReference type="GO" id="GO:0046974">
    <property type="term" value="F:histone H3K9 methyltransferase activity"/>
    <property type="evidence" value="ECO:0007669"/>
    <property type="project" value="TreeGrafter"/>
</dbReference>
<feature type="compositionally biased region" description="Basic and acidic residues" evidence="4">
    <location>
        <begin position="226"/>
        <end position="237"/>
    </location>
</feature>
<evidence type="ECO:0000256" key="4">
    <source>
        <dbReference type="SAM" id="MobiDB-lite"/>
    </source>
</evidence>
<keyword evidence="2" id="KW-0949">S-adenosyl-L-methionine</keyword>
<feature type="region of interest" description="Disordered" evidence="4">
    <location>
        <begin position="151"/>
        <end position="511"/>
    </location>
</feature>
<feature type="compositionally biased region" description="Basic and acidic residues" evidence="4">
    <location>
        <begin position="1340"/>
        <end position="1355"/>
    </location>
</feature>
<dbReference type="SMART" id="SM00468">
    <property type="entry name" value="PreSET"/>
    <property type="match status" value="1"/>
</dbReference>
<feature type="repeat" description="ANK" evidence="3">
    <location>
        <begin position="1540"/>
        <end position="1572"/>
    </location>
</feature>
<dbReference type="InterPro" id="IPR046341">
    <property type="entry name" value="SET_dom_sf"/>
</dbReference>
<accession>A0AAN8X8B6</accession>
<dbReference type="Pfam" id="PF12796">
    <property type="entry name" value="Ank_2"/>
    <property type="match status" value="2"/>
</dbReference>
<feature type="region of interest" description="Disordered" evidence="4">
    <location>
        <begin position="833"/>
        <end position="881"/>
    </location>
</feature>
<dbReference type="SUPFAM" id="SSF82199">
    <property type="entry name" value="SET domain"/>
    <property type="match status" value="1"/>
</dbReference>
<evidence type="ECO:0000256" key="1">
    <source>
        <dbReference type="ARBA" id="ARBA00022603"/>
    </source>
</evidence>
<feature type="compositionally biased region" description="Basic and acidic residues" evidence="4">
    <location>
        <begin position="51"/>
        <end position="76"/>
    </location>
</feature>
<dbReference type="CDD" id="cd20905">
    <property type="entry name" value="EHMT_ZBD"/>
    <property type="match status" value="1"/>
</dbReference>
<feature type="repeat" description="ANK" evidence="3">
    <location>
        <begin position="1503"/>
        <end position="1527"/>
    </location>
</feature>
<dbReference type="Gene3D" id="2.170.270.10">
    <property type="entry name" value="SET domain"/>
    <property type="match status" value="1"/>
</dbReference>
<feature type="repeat" description="ANK" evidence="3">
    <location>
        <begin position="1437"/>
        <end position="1469"/>
    </location>
</feature>
<protein>
    <submittedName>
        <fullName evidence="6">Histone-lysine N-methyltransferase ehmt1</fullName>
        <ecNumber evidence="6">2.1.1.354</ecNumber>
    </submittedName>
</protein>
<gene>
    <name evidence="6" type="primary">EHMT1</name>
    <name evidence="6" type="ORF">SK128_026840</name>
</gene>
<organism evidence="6 7">
    <name type="scientific">Halocaridina rubra</name>
    <name type="common">Hawaiian red shrimp</name>
    <dbReference type="NCBI Taxonomy" id="373956"/>
    <lineage>
        <taxon>Eukaryota</taxon>
        <taxon>Metazoa</taxon>
        <taxon>Ecdysozoa</taxon>
        <taxon>Arthropoda</taxon>
        <taxon>Crustacea</taxon>
        <taxon>Multicrustacea</taxon>
        <taxon>Malacostraca</taxon>
        <taxon>Eumalacostraca</taxon>
        <taxon>Eucarida</taxon>
        <taxon>Decapoda</taxon>
        <taxon>Pleocyemata</taxon>
        <taxon>Caridea</taxon>
        <taxon>Atyoidea</taxon>
        <taxon>Atyidae</taxon>
        <taxon>Halocaridina</taxon>
    </lineage>
</organism>
<feature type="region of interest" description="Disordered" evidence="4">
    <location>
        <begin position="1340"/>
        <end position="1359"/>
    </location>
</feature>
<feature type="compositionally biased region" description="Basic and acidic residues" evidence="4">
    <location>
        <begin position="870"/>
        <end position="879"/>
    </location>
</feature>
<dbReference type="PROSITE" id="PS50088">
    <property type="entry name" value="ANK_REPEAT"/>
    <property type="match status" value="6"/>
</dbReference>
<dbReference type="GO" id="GO:0002039">
    <property type="term" value="F:p53 binding"/>
    <property type="evidence" value="ECO:0007669"/>
    <property type="project" value="InterPro"/>
</dbReference>
<dbReference type="Pfam" id="PF05033">
    <property type="entry name" value="Pre-SET"/>
    <property type="match status" value="1"/>
</dbReference>
<feature type="region of interest" description="Disordered" evidence="4">
    <location>
        <begin position="1151"/>
        <end position="1184"/>
    </location>
</feature>
<reference evidence="6 7" key="1">
    <citation type="submission" date="2023-11" db="EMBL/GenBank/DDBJ databases">
        <title>Halocaridina rubra genome assembly.</title>
        <authorList>
            <person name="Smith C."/>
        </authorList>
    </citation>
    <scope>NUCLEOTIDE SEQUENCE [LARGE SCALE GENOMIC DNA]</scope>
    <source>
        <strain evidence="6">EP-1</strain>
        <tissue evidence="6">Whole</tissue>
    </source>
</reference>
<feature type="compositionally biased region" description="Acidic residues" evidence="4">
    <location>
        <begin position="77"/>
        <end position="104"/>
    </location>
</feature>
<feature type="compositionally biased region" description="Polar residues" evidence="4">
    <location>
        <begin position="259"/>
        <end position="269"/>
    </location>
</feature>
<feature type="compositionally biased region" description="Acidic residues" evidence="4">
    <location>
        <begin position="669"/>
        <end position="680"/>
    </location>
</feature>
<feature type="region of interest" description="Disordered" evidence="4">
    <location>
        <begin position="1073"/>
        <end position="1139"/>
    </location>
</feature>
<dbReference type="GO" id="GO:0032259">
    <property type="term" value="P:methylation"/>
    <property type="evidence" value="ECO:0007669"/>
    <property type="project" value="UniProtKB-KW"/>
</dbReference>
<dbReference type="Gene3D" id="1.25.40.20">
    <property type="entry name" value="Ankyrin repeat-containing domain"/>
    <property type="match status" value="2"/>
</dbReference>
<name>A0AAN8X8B6_HALRR</name>
<feature type="repeat" description="ANK" evidence="3">
    <location>
        <begin position="1573"/>
        <end position="1605"/>
    </location>
</feature>
<dbReference type="GO" id="GO:0140999">
    <property type="term" value="F:histone H3K4 trimethyltransferase activity"/>
    <property type="evidence" value="ECO:0007669"/>
    <property type="project" value="UniProtKB-EC"/>
</dbReference>
<evidence type="ECO:0000256" key="2">
    <source>
        <dbReference type="ARBA" id="ARBA00022691"/>
    </source>
</evidence>
<feature type="region of interest" description="Disordered" evidence="4">
    <location>
        <begin position="524"/>
        <end position="556"/>
    </location>
</feature>
<feature type="compositionally biased region" description="Polar residues" evidence="4">
    <location>
        <begin position="1152"/>
        <end position="1166"/>
    </location>
</feature>
<dbReference type="PROSITE" id="PS50297">
    <property type="entry name" value="ANK_REP_REGION"/>
    <property type="match status" value="3"/>
</dbReference>
<feature type="non-terminal residue" evidence="6">
    <location>
        <position position="1817"/>
    </location>
</feature>
<comment type="caution">
    <text evidence="6">The sequence shown here is derived from an EMBL/GenBank/DDBJ whole genome shotgun (WGS) entry which is preliminary data.</text>
</comment>
<feature type="compositionally biased region" description="Acidic residues" evidence="4">
    <location>
        <begin position="645"/>
        <end position="659"/>
    </location>
</feature>
<feature type="compositionally biased region" description="Polar residues" evidence="4">
    <location>
        <begin position="453"/>
        <end position="465"/>
    </location>
</feature>
<feature type="region of interest" description="Disordered" evidence="4">
    <location>
        <begin position="587"/>
        <end position="680"/>
    </location>
</feature>
<sequence length="1817" mass="199614">MKLFKYCSLPTVQHDPRLNGLRKYWAKKKKRGPAKWYRSKGYYKLKAAKNKGSESKLVKPFDPLPEPKFDESKDSSTFEDDDDDPEVSEDTEETEVESQDEEEGEGKSEVGAGVEKMETLSKCGEKKKKLLQLMSEQFNSANISENAIAGTPKRGAAVPRVTRKRKSEVLEVGDKTLETPPISLPHSASRLSNPITSALKKVRKDSTETPIALTNSSPTLTRKRRIEQEKQLEKDDREISEDAVSVSETSEVELKAEESSSVYKSTPTVVTRKKSKIRLSLESNAENDSGTESLVIATKGRGKTLLMSDEELQSEAKKTPANAGRGRGKAKNSTVSTSTPSPVGRGRPRGRPPLKQKEARATEESKILNTTPLPPGTGRGRGKLKTGDTESNHSISTLSSPTTSIVLPNVPKSLGDNQTPERCKSPIGVGRGRGRKMLLEEKKTWKRPRAKTLSESDITTPTYEVNSAHHTRSTPPFQGNSSLLASKRKCRVPSSDDAEFVKREDPSNVTKAVDGKAEIEVQEAASKLEDGETLEEGVKSYVETPDANVKEEEPTIEESGFLTEAVTIQEYKKKKKKKHFKGLKYSFGSSSKKKKIPSSKGKKLTGIPRLDASIDTDSIASEDVDSIDSSSQDVPSERTSHGADEDASDTVDNDDEDVENNTRTTIGEDSLDDFSQDDATQDIKDHAVDAVPSLSVDDCLKEDDNEKVVNIVAGESLSMDEKLYVSQVKHSTKFEEKQLIPDTTVSEVRDGKETENVPIMSETSQFSTENDVDVENIEGNESISLHASNVEEGGETEMELKIDHVNETSVEEIDPGTEALGDVNVSVTLVETDSSSSRITTADEATATTKEMAGESQVETTDGDSLELGTSHEPDKSSEYLEEVEEIDPGTEAMEELTISTALEAVPSDCVTENVSTEEETMVEAEPAIPAPEIKEPELPLCDGKAQMETVSNTRPVESPVDVYKFEDCAEDRTHSHLKYNEIQLDKPNSNTSQRCSLHVKEVEETGEMRAVFPNTEVPDADGVRIAEASGQGVESMEITPVAVSTSENATLAYTSAAFPLPKKLDINEPSSSLTSVRMPETEAVPSTSQAAPRDLPLPTDHNLRVRRRLSTTKRKMEEKGFEGQNSDSSDSVSDIRAPVIEGVRKSKRLIRNSSPHALANATAQPRSPEAGGSGSAKPQGSRSSYVAAPSLTNVLCKCRVKENPLAVGITGDIYCKAVDSFDGRMIGCCNIVTNHRYLRVSGKIPFILMCDIHRHRLRRHNCCPCCGLFCTQGIFYECSWDQNGTRHYYHKLCALLLGKSSLCPHCGTDQGPREVRLELKMSRKPVIYLKQQQERKESTARISWSKKEQTKESEDIPLDEPSLEIDGSVITAHKLPLGLDKQRLQEAIRSINAGKPFNIKPSAKGVYWACKQGDLEKLLHLLISGVTPNIKVKEYGNQTGLHVAATYATLAAVHVLAMAGASLDMMDTQLMSPLMVAIVKSHNDIVLYLIQAGASLMAKNQEGMTSLHLAAKCGNFVACQYILDSGRLNRHSINMQDEGGWTPLVWASENRFINVVKFLLDRGGNPQLCDVEQNTALHWAAFSGSTQICSMLLDRGCSLRSMNAHGDTPLHIAARQNHADAVVVFLARGARLDILNSKQQTPLDCAVPESDVYLQLSLNCKLLNVMKENNIRIEKILSSDIAAGKEAVPIPCVNGMDDDLLPKDYLYIAENCEASNVNIDRTITSLKWCECEDGCNADACDCGQLNFQCWYDPDGRLLPEFNYADPPMIFECNRACRCNKLSCNNRVVQHGISAHMQLFKTNGKGWGVRALKTIQK</sequence>
<dbReference type="SMART" id="SM00248">
    <property type="entry name" value="ANK"/>
    <property type="match status" value="7"/>
</dbReference>
<dbReference type="PANTHER" id="PTHR46307:SF4">
    <property type="entry name" value="G9A, ISOFORM B"/>
    <property type="match status" value="1"/>
</dbReference>
<evidence type="ECO:0000313" key="7">
    <source>
        <dbReference type="Proteomes" id="UP001381693"/>
    </source>
</evidence>
<feature type="repeat" description="ANK" evidence="3">
    <location>
        <begin position="1470"/>
        <end position="1502"/>
    </location>
</feature>
<feature type="compositionally biased region" description="Low complexity" evidence="4">
    <location>
        <begin position="333"/>
        <end position="345"/>
    </location>
</feature>
<keyword evidence="1 6" id="KW-0489">Methyltransferase</keyword>
<evidence type="ECO:0000313" key="6">
    <source>
        <dbReference type="EMBL" id="KAK7079725.1"/>
    </source>
</evidence>
<feature type="compositionally biased region" description="Basic and acidic residues" evidence="4">
    <location>
        <begin position="167"/>
        <end position="177"/>
    </location>
</feature>
<feature type="compositionally biased region" description="Basic residues" evidence="4">
    <location>
        <begin position="1105"/>
        <end position="1114"/>
    </location>
</feature>
<feature type="compositionally biased region" description="Basic and acidic residues" evidence="4">
    <location>
        <begin position="355"/>
        <end position="366"/>
    </location>
</feature>
<feature type="compositionally biased region" description="Polar residues" evidence="4">
    <location>
        <begin position="1124"/>
        <end position="1133"/>
    </location>
</feature>
<feature type="compositionally biased region" description="Basic residues" evidence="4">
    <location>
        <begin position="591"/>
        <end position="603"/>
    </location>
</feature>
<keyword evidence="6" id="KW-0808">Transferase</keyword>
<dbReference type="EC" id="2.1.1.354" evidence="6"/>
<dbReference type="Pfam" id="PF21533">
    <property type="entry name" value="EHMT1-2_CRR"/>
    <property type="match status" value="1"/>
</dbReference>
<dbReference type="PANTHER" id="PTHR46307">
    <property type="entry name" value="G9A, ISOFORM B"/>
    <property type="match status" value="1"/>
</dbReference>
<dbReference type="GO" id="GO:0008270">
    <property type="term" value="F:zinc ion binding"/>
    <property type="evidence" value="ECO:0007669"/>
    <property type="project" value="InterPro"/>
</dbReference>
<feature type="repeat" description="ANK" evidence="3">
    <location>
        <begin position="1606"/>
        <end position="1638"/>
    </location>
</feature>
<proteinExistence type="predicted"/>
<dbReference type="PROSITE" id="PS50867">
    <property type="entry name" value="PRE_SET"/>
    <property type="match status" value="1"/>
</dbReference>
<dbReference type="EMBL" id="JAXCGZ010006492">
    <property type="protein sequence ID" value="KAK7079725.1"/>
    <property type="molecule type" value="Genomic_DNA"/>
</dbReference>
<feature type="compositionally biased region" description="Polar residues" evidence="4">
    <location>
        <begin position="208"/>
        <end position="220"/>
    </location>
</feature>
<dbReference type="GO" id="GO:0000122">
    <property type="term" value="P:negative regulation of transcription by RNA polymerase II"/>
    <property type="evidence" value="ECO:0007669"/>
    <property type="project" value="TreeGrafter"/>
</dbReference>
<dbReference type="GO" id="GO:0000785">
    <property type="term" value="C:chromatin"/>
    <property type="evidence" value="ECO:0007669"/>
    <property type="project" value="TreeGrafter"/>
</dbReference>
<feature type="compositionally biased region" description="Low complexity" evidence="4">
    <location>
        <begin position="394"/>
        <end position="408"/>
    </location>
</feature>
<feature type="compositionally biased region" description="Polar residues" evidence="4">
    <location>
        <begin position="281"/>
        <end position="292"/>
    </location>
</feature>
<feature type="compositionally biased region" description="Basic and acidic residues" evidence="4">
    <location>
        <begin position="635"/>
        <end position="644"/>
    </location>
</feature>
<dbReference type="InterPro" id="IPR043550">
    <property type="entry name" value="EHMT1/EHMT2"/>
</dbReference>
<feature type="compositionally biased region" description="Polar residues" evidence="4">
    <location>
        <begin position="473"/>
        <end position="484"/>
    </location>
</feature>